<feature type="non-terminal residue" evidence="1">
    <location>
        <position position="1"/>
    </location>
</feature>
<comment type="caution">
    <text evidence="1">The sequence shown here is derived from an EMBL/GenBank/DDBJ whole genome shotgun (WGS) entry which is preliminary data.</text>
</comment>
<reference evidence="1" key="1">
    <citation type="journal article" date="2015" name="Nature">
        <title>Complex archaea that bridge the gap between prokaryotes and eukaryotes.</title>
        <authorList>
            <person name="Spang A."/>
            <person name="Saw J.H."/>
            <person name="Jorgensen S.L."/>
            <person name="Zaremba-Niedzwiedzka K."/>
            <person name="Martijn J."/>
            <person name="Lind A.E."/>
            <person name="van Eijk R."/>
            <person name="Schleper C."/>
            <person name="Guy L."/>
            <person name="Ettema T.J."/>
        </authorList>
    </citation>
    <scope>NUCLEOTIDE SEQUENCE</scope>
</reference>
<name>A0A0F9DLU5_9ZZZZ</name>
<evidence type="ECO:0000313" key="1">
    <source>
        <dbReference type="EMBL" id="KKL62698.1"/>
    </source>
</evidence>
<proteinExistence type="predicted"/>
<dbReference type="EMBL" id="LAZR01028409">
    <property type="protein sequence ID" value="KKL62698.1"/>
    <property type="molecule type" value="Genomic_DNA"/>
</dbReference>
<organism evidence="1">
    <name type="scientific">marine sediment metagenome</name>
    <dbReference type="NCBI Taxonomy" id="412755"/>
    <lineage>
        <taxon>unclassified sequences</taxon>
        <taxon>metagenomes</taxon>
        <taxon>ecological metagenomes</taxon>
    </lineage>
</organism>
<accession>A0A0F9DLU5</accession>
<sequence length="43" mass="4819">EIGAMVSIVFPRTFQGSIIHDADLSATVFIKGMAYIEQNMRFI</sequence>
<gene>
    <name evidence="1" type="ORF">LCGC14_2182630</name>
</gene>
<protein>
    <submittedName>
        <fullName evidence="1">Uncharacterized protein</fullName>
    </submittedName>
</protein>
<dbReference type="AlphaFoldDB" id="A0A0F9DLU5"/>